<dbReference type="InterPro" id="IPR025316">
    <property type="entry name" value="DUF4221"/>
</dbReference>
<sequence length="384" mass="44475">MKKHIYLFSPIFLLLFLSINSCNSVEEKSQEKHFTLKSTGEFLSLPLDENTPNVSMGLQYSQGFLFNANWGKNEIQVYDIEAGSMIKSLIFDKEGDQGVGQLFGFHVHSLDSIFLFSQLDAVLVLTDTSGLVKNRIRYQQPDLYSPAFVHNSYFLSPPIVKGDEIFVKTHFQGNYREVTAEQLSTYHLAYAVNMKTGSVRFLKHTYPFDYLSGGLKHFEPSMATDGEKVVYSLFGDHRLFFSFSFEEDLQAVSVASTHLDESLPLFPMQGERFDTQKYMQGSSRYESLIYDPFREVYYRFAFPTYTFESDEEIRSLRTEPREFVIMTLDKELKIIDDQYFEGRKYMPNNVFVGEKGLYISTSHPNNPENQEDKMVFEIFGLEEK</sequence>
<accession>A0A9X2P419</accession>
<name>A0A9X2P419_9BACT</name>
<organism evidence="2 3">
    <name type="scientific">Aquiflexum gelatinilyticum</name>
    <dbReference type="NCBI Taxonomy" id="2961943"/>
    <lineage>
        <taxon>Bacteria</taxon>
        <taxon>Pseudomonadati</taxon>
        <taxon>Bacteroidota</taxon>
        <taxon>Cytophagia</taxon>
        <taxon>Cytophagales</taxon>
        <taxon>Cyclobacteriaceae</taxon>
        <taxon>Aquiflexum</taxon>
    </lineage>
</organism>
<evidence type="ECO:0000256" key="1">
    <source>
        <dbReference type="SAM" id="SignalP"/>
    </source>
</evidence>
<feature type="chain" id="PRO_5040873658" evidence="1">
    <location>
        <begin position="25"/>
        <end position="384"/>
    </location>
</feature>
<evidence type="ECO:0000313" key="3">
    <source>
        <dbReference type="Proteomes" id="UP001142175"/>
    </source>
</evidence>
<dbReference type="Pfam" id="PF13970">
    <property type="entry name" value="DUF4221"/>
    <property type="match status" value="1"/>
</dbReference>
<protein>
    <submittedName>
        <fullName evidence="2">DUF4221 domain-containing protein</fullName>
    </submittedName>
</protein>
<feature type="signal peptide" evidence="1">
    <location>
        <begin position="1"/>
        <end position="24"/>
    </location>
</feature>
<keyword evidence="3" id="KW-1185">Reference proteome</keyword>
<dbReference type="Proteomes" id="UP001142175">
    <property type="component" value="Unassembled WGS sequence"/>
</dbReference>
<comment type="caution">
    <text evidence="2">The sequence shown here is derived from an EMBL/GenBank/DDBJ whole genome shotgun (WGS) entry which is preliminary data.</text>
</comment>
<evidence type="ECO:0000313" key="2">
    <source>
        <dbReference type="EMBL" id="MCR9013708.1"/>
    </source>
</evidence>
<dbReference type="RefSeq" id="WP_258421603.1">
    <property type="nucleotide sequence ID" value="NZ_JANSUY010000001.1"/>
</dbReference>
<dbReference type="AlphaFoldDB" id="A0A9X2P419"/>
<dbReference type="EMBL" id="JANSUY010000001">
    <property type="protein sequence ID" value="MCR9013708.1"/>
    <property type="molecule type" value="Genomic_DNA"/>
</dbReference>
<gene>
    <name evidence="2" type="ORF">NU887_01610</name>
</gene>
<reference evidence="2" key="1">
    <citation type="submission" date="2022-08" db="EMBL/GenBank/DDBJ databases">
        <authorList>
            <person name="Zhang D."/>
        </authorList>
    </citation>
    <scope>NUCLEOTIDE SEQUENCE</scope>
    <source>
        <strain evidence="2">XJ19-11</strain>
    </source>
</reference>
<proteinExistence type="predicted"/>
<keyword evidence="1" id="KW-0732">Signal</keyword>